<gene>
    <name evidence="7" type="primary">aroK</name>
    <name evidence="8" type="ORF">GCM10022276_09810</name>
</gene>
<keyword evidence="7" id="KW-0460">Magnesium</keyword>
<reference evidence="9" key="1">
    <citation type="journal article" date="2019" name="Int. J. Syst. Evol. Microbiol.">
        <title>The Global Catalogue of Microorganisms (GCM) 10K type strain sequencing project: providing services to taxonomists for standard genome sequencing and annotation.</title>
        <authorList>
            <consortium name="The Broad Institute Genomics Platform"/>
            <consortium name="The Broad Institute Genome Sequencing Center for Infectious Disease"/>
            <person name="Wu L."/>
            <person name="Ma J."/>
        </authorList>
    </citation>
    <scope>NUCLEOTIDE SEQUENCE [LARGE SCALE GENOMIC DNA]</scope>
    <source>
        <strain evidence="9">JCM 17543</strain>
    </source>
</reference>
<comment type="similarity">
    <text evidence="7">Belongs to the shikimate kinase family.</text>
</comment>
<keyword evidence="5 7" id="KW-0067">ATP-binding</keyword>
<name>A0ABP7L414_9SPHN</name>
<dbReference type="EMBL" id="BAABBM010000001">
    <property type="protein sequence ID" value="GAA3892646.1"/>
    <property type="molecule type" value="Genomic_DNA"/>
</dbReference>
<proteinExistence type="inferred from homology"/>
<keyword evidence="9" id="KW-1185">Reference proteome</keyword>
<dbReference type="HAMAP" id="MF_00109">
    <property type="entry name" value="Shikimate_kinase"/>
    <property type="match status" value="1"/>
</dbReference>
<organism evidence="8 9">
    <name type="scientific">Sphingomonas limnosediminicola</name>
    <dbReference type="NCBI Taxonomy" id="940133"/>
    <lineage>
        <taxon>Bacteria</taxon>
        <taxon>Pseudomonadati</taxon>
        <taxon>Pseudomonadota</taxon>
        <taxon>Alphaproteobacteria</taxon>
        <taxon>Sphingomonadales</taxon>
        <taxon>Sphingomonadaceae</taxon>
        <taxon>Sphingomonas</taxon>
    </lineage>
</organism>
<dbReference type="EC" id="2.7.1.71" evidence="7"/>
<evidence type="ECO:0000256" key="4">
    <source>
        <dbReference type="ARBA" id="ARBA00022777"/>
    </source>
</evidence>
<comment type="caution">
    <text evidence="8">The sequence shown here is derived from an EMBL/GenBank/DDBJ whole genome shotgun (WGS) entry which is preliminary data.</text>
</comment>
<dbReference type="NCBIfam" id="NF010552">
    <property type="entry name" value="PRK13946.1"/>
    <property type="match status" value="1"/>
</dbReference>
<dbReference type="GO" id="GO:0016301">
    <property type="term" value="F:kinase activity"/>
    <property type="evidence" value="ECO:0007669"/>
    <property type="project" value="UniProtKB-KW"/>
</dbReference>
<comment type="caution">
    <text evidence="7">Lacks conserved residue(s) required for the propagation of feature annotation.</text>
</comment>
<dbReference type="Gene3D" id="3.40.50.300">
    <property type="entry name" value="P-loop containing nucleotide triphosphate hydrolases"/>
    <property type="match status" value="1"/>
</dbReference>
<evidence type="ECO:0000313" key="9">
    <source>
        <dbReference type="Proteomes" id="UP001500827"/>
    </source>
</evidence>
<comment type="subcellular location">
    <subcellularLocation>
        <location evidence="7">Cytoplasm</location>
    </subcellularLocation>
</comment>
<comment type="pathway">
    <text evidence="7">Metabolic intermediate biosynthesis; chorismate biosynthesis; chorismate from D-erythrose 4-phosphate and phosphoenolpyruvate: step 5/7.</text>
</comment>
<evidence type="ECO:0000256" key="5">
    <source>
        <dbReference type="ARBA" id="ARBA00022840"/>
    </source>
</evidence>
<dbReference type="SUPFAM" id="SSF52540">
    <property type="entry name" value="P-loop containing nucleoside triphosphate hydrolases"/>
    <property type="match status" value="1"/>
</dbReference>
<dbReference type="InterPro" id="IPR031322">
    <property type="entry name" value="Shikimate/glucono_kinase"/>
</dbReference>
<evidence type="ECO:0000256" key="6">
    <source>
        <dbReference type="ARBA" id="ARBA00023141"/>
    </source>
</evidence>
<comment type="subunit">
    <text evidence="7">Monomer.</text>
</comment>
<feature type="binding site" evidence="7">
    <location>
        <position position="22"/>
    </location>
    <ligand>
        <name>Mg(2+)</name>
        <dbReference type="ChEBI" id="CHEBI:18420"/>
    </ligand>
</feature>
<dbReference type="Proteomes" id="UP001500827">
    <property type="component" value="Unassembled WGS sequence"/>
</dbReference>
<keyword evidence="3 7" id="KW-0547">Nucleotide-binding</keyword>
<comment type="function">
    <text evidence="7">Catalyzes the specific phosphorylation of the 3-hydroxyl group of shikimic acid using ATP as a cosubstrate.</text>
</comment>
<dbReference type="InterPro" id="IPR027417">
    <property type="entry name" value="P-loop_NTPase"/>
</dbReference>
<keyword evidence="2 7" id="KW-0808">Transferase</keyword>
<protein>
    <recommendedName>
        <fullName evidence="7">Shikimate kinase</fullName>
        <shortName evidence="7">SK</shortName>
        <ecNumber evidence="7">2.7.1.71</ecNumber>
    </recommendedName>
</protein>
<evidence type="ECO:0000256" key="1">
    <source>
        <dbReference type="ARBA" id="ARBA00022605"/>
    </source>
</evidence>
<keyword evidence="4 7" id="KW-0418">Kinase</keyword>
<dbReference type="Pfam" id="PF01202">
    <property type="entry name" value="SKI"/>
    <property type="match status" value="1"/>
</dbReference>
<feature type="binding site" evidence="7">
    <location>
        <position position="124"/>
    </location>
    <ligand>
        <name>ATP</name>
        <dbReference type="ChEBI" id="CHEBI:30616"/>
    </ligand>
</feature>
<accession>A0ABP7L414</accession>
<evidence type="ECO:0000256" key="3">
    <source>
        <dbReference type="ARBA" id="ARBA00022741"/>
    </source>
</evidence>
<dbReference type="PRINTS" id="PR01100">
    <property type="entry name" value="SHIKIMTKNASE"/>
</dbReference>
<keyword evidence="7" id="KW-0479">Metal-binding</keyword>
<feature type="binding site" evidence="7">
    <location>
        <position position="86"/>
    </location>
    <ligand>
        <name>substrate</name>
    </ligand>
</feature>
<dbReference type="PANTHER" id="PTHR21087:SF16">
    <property type="entry name" value="SHIKIMATE KINASE 1, CHLOROPLASTIC"/>
    <property type="match status" value="1"/>
</dbReference>
<keyword evidence="6 7" id="KW-0057">Aromatic amino acid biosynthesis</keyword>
<dbReference type="PANTHER" id="PTHR21087">
    <property type="entry name" value="SHIKIMATE KINASE"/>
    <property type="match status" value="1"/>
</dbReference>
<keyword evidence="7" id="KW-0963">Cytoplasm</keyword>
<comment type="catalytic activity">
    <reaction evidence="7">
        <text>shikimate + ATP = 3-phosphoshikimate + ADP + H(+)</text>
        <dbReference type="Rhea" id="RHEA:13121"/>
        <dbReference type="ChEBI" id="CHEBI:15378"/>
        <dbReference type="ChEBI" id="CHEBI:30616"/>
        <dbReference type="ChEBI" id="CHEBI:36208"/>
        <dbReference type="ChEBI" id="CHEBI:145989"/>
        <dbReference type="ChEBI" id="CHEBI:456216"/>
        <dbReference type="EC" id="2.7.1.71"/>
    </reaction>
</comment>
<dbReference type="RefSeq" id="WP_344698569.1">
    <property type="nucleotide sequence ID" value="NZ_BAABBM010000001.1"/>
</dbReference>
<feature type="binding site" evidence="7">
    <location>
        <begin position="18"/>
        <end position="23"/>
    </location>
    <ligand>
        <name>ATP</name>
        <dbReference type="ChEBI" id="CHEBI:30616"/>
    </ligand>
</feature>
<feature type="binding site" evidence="7">
    <location>
        <position position="64"/>
    </location>
    <ligand>
        <name>substrate</name>
    </ligand>
</feature>
<feature type="binding site" evidence="7">
    <location>
        <position position="143"/>
    </location>
    <ligand>
        <name>substrate</name>
    </ligand>
</feature>
<comment type="cofactor">
    <cofactor evidence="7">
        <name>Mg(2+)</name>
        <dbReference type="ChEBI" id="CHEBI:18420"/>
    </cofactor>
    <text evidence="7">Binds 1 Mg(2+) ion per subunit.</text>
</comment>
<evidence type="ECO:0000313" key="8">
    <source>
        <dbReference type="EMBL" id="GAA3892646.1"/>
    </source>
</evidence>
<dbReference type="InterPro" id="IPR000623">
    <property type="entry name" value="Shikimate_kinase/TSH1"/>
</dbReference>
<evidence type="ECO:0000256" key="2">
    <source>
        <dbReference type="ARBA" id="ARBA00022679"/>
    </source>
</evidence>
<keyword evidence="1 7" id="KW-0028">Amino-acid biosynthesis</keyword>
<sequence length="180" mass="20007">MELGKRLDRPVVLVGLMGVGKSTVGRRLAKRLGLSFVDSDSAIEDAAGYSPAEMFERFGEKDFRDGERRLVARLVEGDVRIIATGGGAYVDPSTRQLLNERAITVWLDAPVDVLAERTSRRDTRAQLRNGDPKCTLEKLSKERRPSYEKAHIHVKSGEGAHKEVVEAIIEALEKHLSQRS</sequence>
<feature type="binding site" evidence="7">
    <location>
        <position position="40"/>
    </location>
    <ligand>
        <name>substrate</name>
    </ligand>
</feature>
<evidence type="ECO:0000256" key="7">
    <source>
        <dbReference type="HAMAP-Rule" id="MF_00109"/>
    </source>
</evidence>
<dbReference type="CDD" id="cd00464">
    <property type="entry name" value="SK"/>
    <property type="match status" value="1"/>
</dbReference>